<dbReference type="CDD" id="cd05289">
    <property type="entry name" value="MDR_like_2"/>
    <property type="match status" value="1"/>
</dbReference>
<proteinExistence type="predicted"/>
<organism evidence="2 3">
    <name type="scientific">Cephalotrichum gorgonifer</name>
    <dbReference type="NCBI Taxonomy" id="2041049"/>
    <lineage>
        <taxon>Eukaryota</taxon>
        <taxon>Fungi</taxon>
        <taxon>Dikarya</taxon>
        <taxon>Ascomycota</taxon>
        <taxon>Pezizomycotina</taxon>
        <taxon>Sordariomycetes</taxon>
        <taxon>Hypocreomycetidae</taxon>
        <taxon>Microascales</taxon>
        <taxon>Microascaceae</taxon>
        <taxon>Cephalotrichum</taxon>
    </lineage>
</organism>
<evidence type="ECO:0000313" key="3">
    <source>
        <dbReference type="Proteomes" id="UP001187682"/>
    </source>
</evidence>
<dbReference type="Pfam" id="PF13602">
    <property type="entry name" value="ADH_zinc_N_2"/>
    <property type="match status" value="1"/>
</dbReference>
<evidence type="ECO:0000259" key="1">
    <source>
        <dbReference type="SMART" id="SM00829"/>
    </source>
</evidence>
<dbReference type="InterPro" id="IPR036291">
    <property type="entry name" value="NAD(P)-bd_dom_sf"/>
</dbReference>
<feature type="domain" description="Enoyl reductase (ER)" evidence="1">
    <location>
        <begin position="10"/>
        <end position="314"/>
    </location>
</feature>
<dbReference type="PANTHER" id="PTHR43482">
    <property type="entry name" value="PROTEIN AST1-RELATED"/>
    <property type="match status" value="1"/>
</dbReference>
<dbReference type="EMBL" id="ONZQ02000001">
    <property type="protein sequence ID" value="SPN96545.1"/>
    <property type="molecule type" value="Genomic_DNA"/>
</dbReference>
<dbReference type="SMART" id="SM00829">
    <property type="entry name" value="PKS_ER"/>
    <property type="match status" value="1"/>
</dbReference>
<dbReference type="PANTHER" id="PTHR43482:SF1">
    <property type="entry name" value="PROTEIN AST1-RELATED"/>
    <property type="match status" value="1"/>
</dbReference>
<accession>A0AAE8MPN3</accession>
<evidence type="ECO:0000313" key="2">
    <source>
        <dbReference type="EMBL" id="SPN96545.1"/>
    </source>
</evidence>
<dbReference type="Gene3D" id="3.40.50.720">
    <property type="entry name" value="NAD(P)-binding Rossmann-like Domain"/>
    <property type="match status" value="1"/>
</dbReference>
<dbReference type="InterPro" id="IPR011032">
    <property type="entry name" value="GroES-like_sf"/>
</dbReference>
<keyword evidence="3" id="KW-1185">Reference proteome</keyword>
<dbReference type="Pfam" id="PF08240">
    <property type="entry name" value="ADH_N"/>
    <property type="match status" value="1"/>
</dbReference>
<dbReference type="SUPFAM" id="SSF50129">
    <property type="entry name" value="GroES-like"/>
    <property type="match status" value="1"/>
</dbReference>
<gene>
    <name evidence="2" type="ORF">DNG_00068</name>
</gene>
<dbReference type="Gene3D" id="3.90.180.10">
    <property type="entry name" value="Medium-chain alcohol dehydrogenases, catalytic domain"/>
    <property type="match status" value="1"/>
</dbReference>
<dbReference type="GO" id="GO:0016491">
    <property type="term" value="F:oxidoreductase activity"/>
    <property type="evidence" value="ECO:0007669"/>
    <property type="project" value="InterPro"/>
</dbReference>
<sequence length="319" mass="34178">MSMKAIRITGTKDAHHISLTSFPIPVPKDKDILIKVHAAGITADEVTWPELYASTSRIPGHDISGTVESLGPSYSGPISVGDEVYAMLRASVSQGGQAEYVIAAPDEVARKPASISHVQAAALPIPVLTAWEAISEHAKLERGAKVLITGASGAVGLLLVQLARRLFDAEIIALASPRNHGVLKELGVSQAVDYNLLAWENTISDVDAVFDTVGGPTLSKTWSTVKEDGVIVTVGDPTPHWAFGRGEPDELKLHPRVKWVYFIVTARAEPLVKVASLIDEGVVKSIPIKVFEAEEGVEAWKYAARRGKEGKAVIEFVSN</sequence>
<name>A0AAE8MPN3_9PEZI</name>
<dbReference type="InterPro" id="IPR013154">
    <property type="entry name" value="ADH-like_N"/>
</dbReference>
<reference evidence="2" key="1">
    <citation type="submission" date="2018-03" db="EMBL/GenBank/DDBJ databases">
        <authorList>
            <person name="Guldener U."/>
        </authorList>
    </citation>
    <scope>NUCLEOTIDE SEQUENCE</scope>
</reference>
<dbReference type="AlphaFoldDB" id="A0AAE8MPN3"/>
<protein>
    <recommendedName>
        <fullName evidence="1">Enoyl reductase (ER) domain-containing protein</fullName>
    </recommendedName>
</protein>
<dbReference type="SUPFAM" id="SSF51735">
    <property type="entry name" value="NAD(P)-binding Rossmann-fold domains"/>
    <property type="match status" value="1"/>
</dbReference>
<dbReference type="InterPro" id="IPR020843">
    <property type="entry name" value="ER"/>
</dbReference>
<dbReference type="Proteomes" id="UP001187682">
    <property type="component" value="Unassembled WGS sequence"/>
</dbReference>
<dbReference type="InterPro" id="IPR052585">
    <property type="entry name" value="Lipid_raft_assoc_Zn_ADH"/>
</dbReference>
<comment type="caution">
    <text evidence="2">The sequence shown here is derived from an EMBL/GenBank/DDBJ whole genome shotgun (WGS) entry which is preliminary data.</text>
</comment>